<keyword evidence="1" id="KW-0472">Membrane</keyword>
<keyword evidence="1" id="KW-0812">Transmembrane</keyword>
<comment type="caution">
    <text evidence="2">The sequence shown here is derived from an EMBL/GenBank/DDBJ whole genome shotgun (WGS) entry which is preliminary data.</text>
</comment>
<name>A0A9D1E1A5_9BACT</name>
<reference evidence="2" key="1">
    <citation type="submission" date="2020-10" db="EMBL/GenBank/DDBJ databases">
        <authorList>
            <person name="Gilroy R."/>
        </authorList>
    </citation>
    <scope>NUCLEOTIDE SEQUENCE</scope>
    <source>
        <strain evidence="2">ChiHjej13B12-12457</strain>
    </source>
</reference>
<organism evidence="2 3">
    <name type="scientific">Candidatus Coprenecus avistercoris</name>
    <dbReference type="NCBI Taxonomy" id="2840730"/>
    <lineage>
        <taxon>Bacteria</taxon>
        <taxon>Pseudomonadati</taxon>
        <taxon>Bacteroidota</taxon>
        <taxon>Bacteroidia</taxon>
        <taxon>Bacteroidales</taxon>
        <taxon>Rikenellaceae</taxon>
        <taxon>Rikenellaceae incertae sedis</taxon>
        <taxon>Candidatus Coprenecus</taxon>
    </lineage>
</organism>
<dbReference type="Proteomes" id="UP000886744">
    <property type="component" value="Unassembled WGS sequence"/>
</dbReference>
<gene>
    <name evidence="2" type="ORF">IAC94_04765</name>
</gene>
<evidence type="ECO:0000313" key="2">
    <source>
        <dbReference type="EMBL" id="HIR62816.1"/>
    </source>
</evidence>
<proteinExistence type="predicted"/>
<evidence type="ECO:0000313" key="3">
    <source>
        <dbReference type="Proteomes" id="UP000886744"/>
    </source>
</evidence>
<dbReference type="EMBL" id="DVHI01000061">
    <property type="protein sequence ID" value="HIR62816.1"/>
    <property type="molecule type" value="Genomic_DNA"/>
</dbReference>
<feature type="transmembrane region" description="Helical" evidence="1">
    <location>
        <begin position="21"/>
        <end position="40"/>
    </location>
</feature>
<evidence type="ECO:0000256" key="1">
    <source>
        <dbReference type="SAM" id="Phobius"/>
    </source>
</evidence>
<dbReference type="AlphaFoldDB" id="A0A9D1E1A5"/>
<keyword evidence="1" id="KW-1133">Transmembrane helix</keyword>
<accession>A0A9D1E1A5</accession>
<protein>
    <submittedName>
        <fullName evidence="2">Uncharacterized protein</fullName>
    </submittedName>
</protein>
<sequence>MNNPFTRLKNWYSEQTSTAKGFIWIGLLLIIGIILRWDYISSRVVAAFGFLNFNQ</sequence>
<reference evidence="2" key="2">
    <citation type="journal article" date="2021" name="PeerJ">
        <title>Extensive microbial diversity within the chicken gut microbiome revealed by metagenomics and culture.</title>
        <authorList>
            <person name="Gilroy R."/>
            <person name="Ravi A."/>
            <person name="Getino M."/>
            <person name="Pursley I."/>
            <person name="Horton D.L."/>
            <person name="Alikhan N.F."/>
            <person name="Baker D."/>
            <person name="Gharbi K."/>
            <person name="Hall N."/>
            <person name="Watson M."/>
            <person name="Adriaenssens E.M."/>
            <person name="Foster-Nyarko E."/>
            <person name="Jarju S."/>
            <person name="Secka A."/>
            <person name="Antonio M."/>
            <person name="Oren A."/>
            <person name="Chaudhuri R.R."/>
            <person name="La Ragione R."/>
            <person name="Hildebrand F."/>
            <person name="Pallen M.J."/>
        </authorList>
    </citation>
    <scope>NUCLEOTIDE SEQUENCE</scope>
    <source>
        <strain evidence="2">ChiHjej13B12-12457</strain>
    </source>
</reference>